<reference evidence="2" key="1">
    <citation type="submission" date="2015-09" db="EMBL/GenBank/DDBJ databases">
        <authorList>
            <person name="Bertelli C."/>
        </authorList>
    </citation>
    <scope>NUCLEOTIDE SEQUENCE [LARGE SCALE GENOMIC DNA]</scope>
    <source>
        <strain evidence="2">KNic</strain>
    </source>
</reference>
<dbReference type="InParanoid" id="A0A0U5CRX5"/>
<accession>A0A0U5CRX5</accession>
<dbReference type="PATRIC" id="fig|389348.3.peg.2421"/>
<evidence type="ECO:0000313" key="1">
    <source>
        <dbReference type="EMBL" id="CUI17756.1"/>
    </source>
</evidence>
<dbReference type="KEGG" id="pnl:PNK_2153"/>
<sequence>MSWALSSLIPTFVTNLFITSQQDNSDQLFERFLYKEGLQYDPIYGAIVLALPYLMAQQHTKDRQYYIKNGTWIKLRISDNSDISFDPPGFGQGIGRTVSGHSREELCLLRKHLVKALKWTFKNQDQHAVDAIKVIFFYTIKGLKELEASYGPETNGKPLEVSIDNKKVKLTGQVEEQNQTNRCLEQDRILIESALQNPDEALTIIDKEDEKLFELRNLTQKIYTQEKQNEPIDQKIEDLYAQKIRALWPSQTLAAIANLFKTKQSSLSDPLTAIQTLIKGNPVEFMQIKKEMHELTVKAIADSSKSKQQ</sequence>
<organism evidence="1 2">
    <name type="scientific">Candidatus Protochlamydia naegleriophila</name>
    <dbReference type="NCBI Taxonomy" id="389348"/>
    <lineage>
        <taxon>Bacteria</taxon>
        <taxon>Pseudomonadati</taxon>
        <taxon>Chlamydiota</taxon>
        <taxon>Chlamydiia</taxon>
        <taxon>Parachlamydiales</taxon>
        <taxon>Parachlamydiaceae</taxon>
        <taxon>Candidatus Protochlamydia</taxon>
    </lineage>
</organism>
<dbReference type="AlphaFoldDB" id="A0A0U5CRX5"/>
<evidence type="ECO:0000313" key="2">
    <source>
        <dbReference type="Proteomes" id="UP000069902"/>
    </source>
</evidence>
<proteinExistence type="predicted"/>
<dbReference type="EMBL" id="LN879502">
    <property type="protein sequence ID" value="CUI17756.1"/>
    <property type="molecule type" value="Genomic_DNA"/>
</dbReference>
<dbReference type="RefSeq" id="WP_032124471.1">
    <property type="nucleotide sequence ID" value="NZ_LN879502.1"/>
</dbReference>
<name>A0A0U5CRX5_9BACT</name>
<protein>
    <submittedName>
        <fullName evidence="1">Uncharacterized protein</fullName>
    </submittedName>
</protein>
<dbReference type="STRING" id="389348.PNK_2153"/>
<keyword evidence="2" id="KW-1185">Reference proteome</keyword>
<dbReference type="Proteomes" id="UP000069902">
    <property type="component" value="Chromosome cPNK"/>
</dbReference>
<gene>
    <name evidence="1" type="ORF">PNK_2153</name>
</gene>